<sequence length="187" mass="19387">MATGTTTTESRDVAAPLPNIKSSAAILSGAGLKHVSSMSIPEHAHLSDDDIANTSSLMKAFASSPALCTVGSLLGLSNQAEPLSAEEEAEYAEFGDLAELYSEDPSVQATTAFPNYDTASSHHSIGGLAQSASFNCLPSLLASVGESPRPRAGSDPAMHDPEISDALFAELQNLVSSQDRSVNDDVH</sequence>
<dbReference type="Proteomes" id="UP000007800">
    <property type="component" value="Unassembled WGS sequence"/>
</dbReference>
<evidence type="ECO:0000313" key="3">
    <source>
        <dbReference type="Proteomes" id="UP000007800"/>
    </source>
</evidence>
<evidence type="ECO:0000313" key="2">
    <source>
        <dbReference type="EMBL" id="EER13999.1"/>
    </source>
</evidence>
<dbReference type="AlphaFoldDB" id="C5KNI4"/>
<evidence type="ECO:0000256" key="1">
    <source>
        <dbReference type="SAM" id="MobiDB-lite"/>
    </source>
</evidence>
<dbReference type="EMBL" id="GG674604">
    <property type="protein sequence ID" value="EER13999.1"/>
    <property type="molecule type" value="Genomic_DNA"/>
</dbReference>
<accession>C5KNI4</accession>
<dbReference type="RefSeq" id="XP_002782204.1">
    <property type="nucleotide sequence ID" value="XM_002782158.1"/>
</dbReference>
<organism evidence="3">
    <name type="scientific">Perkinsus marinus (strain ATCC 50983 / TXsc)</name>
    <dbReference type="NCBI Taxonomy" id="423536"/>
    <lineage>
        <taxon>Eukaryota</taxon>
        <taxon>Sar</taxon>
        <taxon>Alveolata</taxon>
        <taxon>Perkinsozoa</taxon>
        <taxon>Perkinsea</taxon>
        <taxon>Perkinsida</taxon>
        <taxon>Perkinsidae</taxon>
        <taxon>Perkinsus</taxon>
    </lineage>
</organism>
<protein>
    <submittedName>
        <fullName evidence="2">Uncharacterized protein</fullName>
    </submittedName>
</protein>
<proteinExistence type="predicted"/>
<gene>
    <name evidence="2" type="ORF">Pmar_PMAR022532</name>
</gene>
<feature type="region of interest" description="Disordered" evidence="1">
    <location>
        <begin position="146"/>
        <end position="165"/>
    </location>
</feature>
<dbReference type="InParanoid" id="C5KNI4"/>
<reference evidence="2 3" key="1">
    <citation type="submission" date="2008-07" db="EMBL/GenBank/DDBJ databases">
        <authorList>
            <person name="El-Sayed N."/>
            <person name="Caler E."/>
            <person name="Inman J."/>
            <person name="Amedeo P."/>
            <person name="Hass B."/>
            <person name="Wortman J."/>
        </authorList>
    </citation>
    <scope>NUCLEOTIDE SEQUENCE [LARGE SCALE GENOMIC DNA]</scope>
    <source>
        <strain evidence="3">ATCC 50983 / TXsc</strain>
    </source>
</reference>
<keyword evidence="3" id="KW-1185">Reference proteome</keyword>
<name>C5KNI4_PERM5</name>
<dbReference type="GeneID" id="9059791"/>